<reference evidence="12" key="3">
    <citation type="submission" date="2015-06" db="UniProtKB">
        <authorList>
            <consortium name="EnsemblMetazoa"/>
        </authorList>
    </citation>
    <scope>IDENTIFICATION</scope>
</reference>
<dbReference type="HOGENOM" id="CLU_802252_0_0_1"/>
<evidence type="ECO:0000256" key="8">
    <source>
        <dbReference type="ARBA" id="ARBA00023136"/>
    </source>
</evidence>
<dbReference type="GO" id="GO:0008146">
    <property type="term" value="F:sulfotransferase activity"/>
    <property type="evidence" value="ECO:0007669"/>
    <property type="project" value="InterPro"/>
</dbReference>
<feature type="transmembrane region" description="Helical" evidence="10">
    <location>
        <begin position="12"/>
        <end position="31"/>
    </location>
</feature>
<gene>
    <name evidence="11" type="ORF">CAPTEDRAFT_229374</name>
</gene>
<protein>
    <recommendedName>
        <fullName evidence="14">Sulfotransferase domain-containing protein</fullName>
    </recommendedName>
</protein>
<dbReference type="PANTHER" id="PTHR12129:SF15">
    <property type="entry name" value="URONYL 2-SULFOTRANSFERASE"/>
    <property type="match status" value="1"/>
</dbReference>
<evidence type="ECO:0000256" key="9">
    <source>
        <dbReference type="ARBA" id="ARBA00023180"/>
    </source>
</evidence>
<sequence>MKDITKTGSRGFACVRLILLMAIAGFVYLILTETSVSTEFTAQTTLLPAERQLEESEFVHFTPPPTLTPDLDDTGVNSIEVLTNVSRIFYNRVPKCGSRTILRILEKLSEKNEIHNYHSEIYNVKQLTEEGEVRFVQEFMEHDPPLLYDRHLYFVDFKKHGHEPPLYINLIRDPFERILSRHYYILYESRNTPKETKDEFNMTFTECVKQNKTICMSPSNLIELVRYFCGQDPVCESKGGANNAAILRKAKTHVIKHFPVVGVIEDAESFFFLLEKRLPTFFGGALEIYQHIISKMKVRYRNSQKIMPDNATKDYVISKMSEAYDFYNFVRQRQHNMMTAFQLGKS</sequence>
<keyword evidence="4 10" id="KW-0812">Transmembrane</keyword>
<dbReference type="EnsemblMetazoa" id="CapteT229374">
    <property type="protein sequence ID" value="CapteP229374"/>
    <property type="gene ID" value="CapteG229374"/>
</dbReference>
<dbReference type="Pfam" id="PF03567">
    <property type="entry name" value="Sulfotransfer_2"/>
    <property type="match status" value="1"/>
</dbReference>
<evidence type="ECO:0000256" key="10">
    <source>
        <dbReference type="SAM" id="Phobius"/>
    </source>
</evidence>
<evidence type="ECO:0000313" key="11">
    <source>
        <dbReference type="EMBL" id="ELU09608.1"/>
    </source>
</evidence>
<organism evidence="11">
    <name type="scientific">Capitella teleta</name>
    <name type="common">Polychaete worm</name>
    <dbReference type="NCBI Taxonomy" id="283909"/>
    <lineage>
        <taxon>Eukaryota</taxon>
        <taxon>Metazoa</taxon>
        <taxon>Spiralia</taxon>
        <taxon>Lophotrochozoa</taxon>
        <taxon>Annelida</taxon>
        <taxon>Polychaeta</taxon>
        <taxon>Sedentaria</taxon>
        <taxon>Scolecida</taxon>
        <taxon>Capitellidae</taxon>
        <taxon>Capitella</taxon>
    </lineage>
</organism>
<evidence type="ECO:0000256" key="3">
    <source>
        <dbReference type="ARBA" id="ARBA00022679"/>
    </source>
</evidence>
<accession>R7UTZ4</accession>
<proteinExistence type="inferred from homology"/>
<reference evidence="11 13" key="2">
    <citation type="journal article" date="2013" name="Nature">
        <title>Insights into bilaterian evolution from three spiralian genomes.</title>
        <authorList>
            <person name="Simakov O."/>
            <person name="Marletaz F."/>
            <person name="Cho S.J."/>
            <person name="Edsinger-Gonzales E."/>
            <person name="Havlak P."/>
            <person name="Hellsten U."/>
            <person name="Kuo D.H."/>
            <person name="Larsson T."/>
            <person name="Lv J."/>
            <person name="Arendt D."/>
            <person name="Savage R."/>
            <person name="Osoegawa K."/>
            <person name="de Jong P."/>
            <person name="Grimwood J."/>
            <person name="Chapman J.A."/>
            <person name="Shapiro H."/>
            <person name="Aerts A."/>
            <person name="Otillar R.P."/>
            <person name="Terry A.Y."/>
            <person name="Boore J.L."/>
            <person name="Grigoriev I.V."/>
            <person name="Lindberg D.R."/>
            <person name="Seaver E.C."/>
            <person name="Weisblat D.A."/>
            <person name="Putnam N.H."/>
            <person name="Rokhsar D.S."/>
        </authorList>
    </citation>
    <scope>NUCLEOTIDE SEQUENCE</scope>
    <source>
        <strain evidence="11 13">I ESC-2004</strain>
    </source>
</reference>
<dbReference type="AlphaFoldDB" id="R7UTZ4"/>
<comment type="subcellular location">
    <subcellularLocation>
        <location evidence="1">Golgi apparatus membrane</location>
        <topology evidence="1">Single-pass type II membrane protein</topology>
    </subcellularLocation>
</comment>
<dbReference type="InterPro" id="IPR005331">
    <property type="entry name" value="Sulfotransferase"/>
</dbReference>
<evidence type="ECO:0000256" key="2">
    <source>
        <dbReference type="ARBA" id="ARBA00010569"/>
    </source>
</evidence>
<dbReference type="GO" id="GO:0000139">
    <property type="term" value="C:Golgi membrane"/>
    <property type="evidence" value="ECO:0007669"/>
    <property type="project" value="UniProtKB-SubCell"/>
</dbReference>
<dbReference type="STRING" id="283909.R7UTZ4"/>
<keyword evidence="13" id="KW-1185">Reference proteome</keyword>
<keyword evidence="5" id="KW-0735">Signal-anchor</keyword>
<dbReference type="SUPFAM" id="SSF52540">
    <property type="entry name" value="P-loop containing nucleoside triphosphate hydrolases"/>
    <property type="match status" value="1"/>
</dbReference>
<evidence type="ECO:0000313" key="12">
    <source>
        <dbReference type="EnsemblMetazoa" id="CapteP229374"/>
    </source>
</evidence>
<evidence type="ECO:0000256" key="1">
    <source>
        <dbReference type="ARBA" id="ARBA00004323"/>
    </source>
</evidence>
<dbReference type="PANTHER" id="PTHR12129">
    <property type="entry name" value="HEPARAN SULFATE 2-O-SULFOTRANSFERASE"/>
    <property type="match status" value="1"/>
</dbReference>
<comment type="similarity">
    <text evidence="2">Belongs to the sulfotransferase 3 family.</text>
</comment>
<evidence type="ECO:0000256" key="7">
    <source>
        <dbReference type="ARBA" id="ARBA00023034"/>
    </source>
</evidence>
<dbReference type="Proteomes" id="UP000014760">
    <property type="component" value="Unassembled WGS sequence"/>
</dbReference>
<keyword evidence="6 10" id="KW-1133">Transmembrane helix</keyword>
<evidence type="ECO:0008006" key="14">
    <source>
        <dbReference type="Google" id="ProtNLM"/>
    </source>
</evidence>
<dbReference type="Gene3D" id="3.40.50.300">
    <property type="entry name" value="P-loop containing nucleotide triphosphate hydrolases"/>
    <property type="match status" value="1"/>
</dbReference>
<evidence type="ECO:0000256" key="4">
    <source>
        <dbReference type="ARBA" id="ARBA00022692"/>
    </source>
</evidence>
<name>R7UTZ4_CAPTE</name>
<dbReference type="InterPro" id="IPR007734">
    <property type="entry name" value="Heparan_SO4_2-O-STrfase"/>
</dbReference>
<dbReference type="InterPro" id="IPR027417">
    <property type="entry name" value="P-loop_NTPase"/>
</dbReference>
<evidence type="ECO:0000313" key="13">
    <source>
        <dbReference type="Proteomes" id="UP000014760"/>
    </source>
</evidence>
<keyword evidence="9" id="KW-0325">Glycoprotein</keyword>
<dbReference type="FunCoup" id="R7UTZ4">
    <property type="interactions" value="2"/>
</dbReference>
<reference evidence="13" key="1">
    <citation type="submission" date="2012-12" db="EMBL/GenBank/DDBJ databases">
        <authorList>
            <person name="Hellsten U."/>
            <person name="Grimwood J."/>
            <person name="Chapman J.A."/>
            <person name="Shapiro H."/>
            <person name="Aerts A."/>
            <person name="Otillar R.P."/>
            <person name="Terry A.Y."/>
            <person name="Boore J.L."/>
            <person name="Simakov O."/>
            <person name="Marletaz F."/>
            <person name="Cho S.-J."/>
            <person name="Edsinger-Gonzales E."/>
            <person name="Havlak P."/>
            <person name="Kuo D.-H."/>
            <person name="Larsson T."/>
            <person name="Lv J."/>
            <person name="Arendt D."/>
            <person name="Savage R."/>
            <person name="Osoegawa K."/>
            <person name="de Jong P."/>
            <person name="Lindberg D.R."/>
            <person name="Seaver E.C."/>
            <person name="Weisblat D.A."/>
            <person name="Putnam N.H."/>
            <person name="Grigoriev I.V."/>
            <person name="Rokhsar D.S."/>
        </authorList>
    </citation>
    <scope>NUCLEOTIDE SEQUENCE</scope>
    <source>
        <strain evidence="13">I ESC-2004</strain>
    </source>
</reference>
<evidence type="ECO:0000256" key="5">
    <source>
        <dbReference type="ARBA" id="ARBA00022968"/>
    </source>
</evidence>
<evidence type="ECO:0000256" key="6">
    <source>
        <dbReference type="ARBA" id="ARBA00022989"/>
    </source>
</evidence>
<keyword evidence="8 10" id="KW-0472">Membrane</keyword>
<dbReference type="EMBL" id="AMQN01006342">
    <property type="status" value="NOT_ANNOTATED_CDS"/>
    <property type="molecule type" value="Genomic_DNA"/>
</dbReference>
<dbReference type="OrthoDB" id="10019582at2759"/>
<dbReference type="OMA" id="GLHENRN"/>
<keyword evidence="7" id="KW-0333">Golgi apparatus</keyword>
<dbReference type="EMBL" id="KB298124">
    <property type="protein sequence ID" value="ELU09608.1"/>
    <property type="molecule type" value="Genomic_DNA"/>
</dbReference>
<keyword evidence="3" id="KW-0808">Transferase</keyword>